<dbReference type="InParanoid" id="A0A2R6QQU4"/>
<evidence type="ECO:0000313" key="7">
    <source>
        <dbReference type="Proteomes" id="UP000241394"/>
    </source>
</evidence>
<reference evidence="7" key="2">
    <citation type="journal article" date="2018" name="BMC Genomics">
        <title>A manually annotated Actinidia chinensis var. chinensis (kiwifruit) genome highlights the challenges associated with draft genomes and gene prediction in plants.</title>
        <authorList>
            <person name="Pilkington S.M."/>
            <person name="Crowhurst R."/>
            <person name="Hilario E."/>
            <person name="Nardozza S."/>
            <person name="Fraser L."/>
            <person name="Peng Y."/>
            <person name="Gunaseelan K."/>
            <person name="Simpson R."/>
            <person name="Tahir J."/>
            <person name="Deroles S.C."/>
            <person name="Templeton K."/>
            <person name="Luo Z."/>
            <person name="Davy M."/>
            <person name="Cheng C."/>
            <person name="McNeilage M."/>
            <person name="Scaglione D."/>
            <person name="Liu Y."/>
            <person name="Zhang Q."/>
            <person name="Datson P."/>
            <person name="De Silva N."/>
            <person name="Gardiner S.E."/>
            <person name="Bassett H."/>
            <person name="Chagne D."/>
            <person name="McCallum J."/>
            <person name="Dzierzon H."/>
            <person name="Deng C."/>
            <person name="Wang Y.Y."/>
            <person name="Barron L."/>
            <person name="Manako K."/>
            <person name="Bowen J."/>
            <person name="Foster T.M."/>
            <person name="Erridge Z.A."/>
            <person name="Tiffin H."/>
            <person name="Waite C.N."/>
            <person name="Davies K.M."/>
            <person name="Grierson E.P."/>
            <person name="Laing W.A."/>
            <person name="Kirk R."/>
            <person name="Chen X."/>
            <person name="Wood M."/>
            <person name="Montefiori M."/>
            <person name="Brummell D.A."/>
            <person name="Schwinn K.E."/>
            <person name="Catanach A."/>
            <person name="Fullerton C."/>
            <person name="Li D."/>
            <person name="Meiyalaghan S."/>
            <person name="Nieuwenhuizen N."/>
            <person name="Read N."/>
            <person name="Prakash R."/>
            <person name="Hunter D."/>
            <person name="Zhang H."/>
            <person name="McKenzie M."/>
            <person name="Knabel M."/>
            <person name="Harris A."/>
            <person name="Allan A.C."/>
            <person name="Gleave A."/>
            <person name="Chen A."/>
            <person name="Janssen B.J."/>
            <person name="Plunkett B."/>
            <person name="Ampomah-Dwamena C."/>
            <person name="Voogd C."/>
            <person name="Leif D."/>
            <person name="Lafferty D."/>
            <person name="Souleyre E.J.F."/>
            <person name="Varkonyi-Gasic E."/>
            <person name="Gambi F."/>
            <person name="Hanley J."/>
            <person name="Yao J.L."/>
            <person name="Cheung J."/>
            <person name="David K.M."/>
            <person name="Warren B."/>
            <person name="Marsh K."/>
            <person name="Snowden K.C."/>
            <person name="Lin-Wang K."/>
            <person name="Brian L."/>
            <person name="Martinez-Sanchez M."/>
            <person name="Wang M."/>
            <person name="Ileperuma N."/>
            <person name="Macnee N."/>
            <person name="Campin R."/>
            <person name="McAtee P."/>
            <person name="Drummond R.S.M."/>
            <person name="Espley R.V."/>
            <person name="Ireland H.S."/>
            <person name="Wu R."/>
            <person name="Atkinson R.G."/>
            <person name="Karunairetnam S."/>
            <person name="Bulley S."/>
            <person name="Chunkath S."/>
            <person name="Hanley Z."/>
            <person name="Storey R."/>
            <person name="Thrimawithana A.H."/>
            <person name="Thomson S."/>
            <person name="David C."/>
            <person name="Testolin R."/>
            <person name="Huang H."/>
            <person name="Hellens R.P."/>
            <person name="Schaffer R.J."/>
        </authorList>
    </citation>
    <scope>NUCLEOTIDE SEQUENCE [LARGE SCALE GENOMIC DNA]</scope>
    <source>
        <strain evidence="7">cv. Red5</strain>
    </source>
</reference>
<dbReference type="InterPro" id="IPR018222">
    <property type="entry name" value="Nuclear_transport_factor_2_euk"/>
</dbReference>
<reference evidence="6 7" key="1">
    <citation type="submission" date="2017-07" db="EMBL/GenBank/DDBJ databases">
        <title>An improved, manually edited Actinidia chinensis var. chinensis (kiwifruit) genome highlights the challenges associated with draft genomes and gene prediction in plants.</title>
        <authorList>
            <person name="Pilkington S."/>
            <person name="Crowhurst R."/>
            <person name="Hilario E."/>
            <person name="Nardozza S."/>
            <person name="Fraser L."/>
            <person name="Peng Y."/>
            <person name="Gunaseelan K."/>
            <person name="Simpson R."/>
            <person name="Tahir J."/>
            <person name="Deroles S."/>
            <person name="Templeton K."/>
            <person name="Luo Z."/>
            <person name="Davy M."/>
            <person name="Cheng C."/>
            <person name="Mcneilage M."/>
            <person name="Scaglione D."/>
            <person name="Liu Y."/>
            <person name="Zhang Q."/>
            <person name="Datson P."/>
            <person name="De Silva N."/>
            <person name="Gardiner S."/>
            <person name="Bassett H."/>
            <person name="Chagne D."/>
            <person name="Mccallum J."/>
            <person name="Dzierzon H."/>
            <person name="Deng C."/>
            <person name="Wang Y.-Y."/>
            <person name="Barron N."/>
            <person name="Manako K."/>
            <person name="Bowen J."/>
            <person name="Foster T."/>
            <person name="Erridge Z."/>
            <person name="Tiffin H."/>
            <person name="Waite C."/>
            <person name="Davies K."/>
            <person name="Grierson E."/>
            <person name="Laing W."/>
            <person name="Kirk R."/>
            <person name="Chen X."/>
            <person name="Wood M."/>
            <person name="Montefiori M."/>
            <person name="Brummell D."/>
            <person name="Schwinn K."/>
            <person name="Catanach A."/>
            <person name="Fullerton C."/>
            <person name="Li D."/>
            <person name="Meiyalaghan S."/>
            <person name="Nieuwenhuizen N."/>
            <person name="Read N."/>
            <person name="Prakash R."/>
            <person name="Hunter D."/>
            <person name="Zhang H."/>
            <person name="Mckenzie M."/>
            <person name="Knabel M."/>
            <person name="Harris A."/>
            <person name="Allan A."/>
            <person name="Chen A."/>
            <person name="Janssen B."/>
            <person name="Plunkett B."/>
            <person name="Dwamena C."/>
            <person name="Voogd C."/>
            <person name="Leif D."/>
            <person name="Lafferty D."/>
            <person name="Souleyre E."/>
            <person name="Varkonyi-Gasic E."/>
            <person name="Gambi F."/>
            <person name="Hanley J."/>
            <person name="Yao J.-L."/>
            <person name="Cheung J."/>
            <person name="David K."/>
            <person name="Warren B."/>
            <person name="Marsh K."/>
            <person name="Snowden K."/>
            <person name="Lin-Wang K."/>
            <person name="Brian L."/>
            <person name="Martinez-Sanchez M."/>
            <person name="Wang M."/>
            <person name="Ileperuma N."/>
            <person name="Macnee N."/>
            <person name="Campin R."/>
            <person name="Mcatee P."/>
            <person name="Drummond R."/>
            <person name="Espley R."/>
            <person name="Ireland H."/>
            <person name="Wu R."/>
            <person name="Atkinson R."/>
            <person name="Karunairetnam S."/>
            <person name="Bulley S."/>
            <person name="Chunkath S."/>
            <person name="Hanley Z."/>
            <person name="Storey R."/>
            <person name="Thrimawithana A."/>
            <person name="Thomson S."/>
            <person name="David C."/>
            <person name="Testolin R."/>
        </authorList>
    </citation>
    <scope>NUCLEOTIDE SEQUENCE [LARGE SCALE GENOMIC DNA]</scope>
    <source>
        <strain evidence="7">cv. Red5</strain>
        <tissue evidence="6">Young leaf</tissue>
    </source>
</reference>
<dbReference type="PANTHER" id="PTHR10693">
    <property type="entry name" value="RAS GTPASE-ACTIVATING PROTEIN-BINDING PROTEIN"/>
    <property type="match status" value="1"/>
</dbReference>
<dbReference type="OMA" id="HYLACEY"/>
<feature type="domain" description="RRM" evidence="4">
    <location>
        <begin position="325"/>
        <end position="401"/>
    </location>
</feature>
<dbReference type="CDD" id="cd00780">
    <property type="entry name" value="NTF2"/>
    <property type="match status" value="1"/>
</dbReference>
<dbReference type="PANTHER" id="PTHR10693:SF75">
    <property type="entry name" value="NUCLEAR TRANSPORT FACTOR 2"/>
    <property type="match status" value="1"/>
</dbReference>
<dbReference type="InterPro" id="IPR039539">
    <property type="entry name" value="Ras_GTPase_bind_prot"/>
</dbReference>
<dbReference type="STRING" id="1590841.A0A2R6QQU4"/>
<keyword evidence="7" id="KW-1185">Reference proteome</keyword>
<feature type="region of interest" description="Disordered" evidence="3">
    <location>
        <begin position="430"/>
        <end position="487"/>
    </location>
</feature>
<feature type="region of interest" description="Disordered" evidence="3">
    <location>
        <begin position="149"/>
        <end position="317"/>
    </location>
</feature>
<evidence type="ECO:0000259" key="4">
    <source>
        <dbReference type="PROSITE" id="PS50102"/>
    </source>
</evidence>
<proteinExistence type="predicted"/>
<dbReference type="PROSITE" id="PS50102">
    <property type="entry name" value="RRM"/>
    <property type="match status" value="1"/>
</dbReference>
<protein>
    <submittedName>
        <fullName evidence="6">G3BP-like protein</fullName>
    </submittedName>
</protein>
<dbReference type="InterPro" id="IPR032710">
    <property type="entry name" value="NTF2-like_dom_sf"/>
</dbReference>
<dbReference type="EMBL" id="NKQK01000013">
    <property type="protein sequence ID" value="PSS13492.1"/>
    <property type="molecule type" value="Genomic_DNA"/>
</dbReference>
<gene>
    <name evidence="6" type="ORF">CEY00_Acc14102</name>
</gene>
<dbReference type="GO" id="GO:1990904">
    <property type="term" value="C:ribonucleoprotein complex"/>
    <property type="evidence" value="ECO:0007669"/>
    <property type="project" value="TreeGrafter"/>
</dbReference>
<sequence length="487" mass="52836">MAIESADPSKRSAQDVGNIFVTQYYTFFFGGSELVYKFYEESSVLSRPGPNGEMTSATTIQGIKDLVLCLDFEGYKKEIKTVDAQDSCNEGVLVLVTGCLTGKDNLERSFTQTFFLAPHAKGYYVLNDLFRFVDVPRAVTLPVNDANEDVASTPLSPNEDNQPSQDHCAPTEVTTNVSSDKKASTDNNSSVVKEVVVSEQPVTSRKNDEHTAAMSVSNNQEDSKKISYSSVKNDGQTAAKSASNDLENSKKNSYASMVAKKGTVTSPTESTTTAVVAPSSAHQQQRASVPLKASAPGSNGAAQNSRTDTQGNGAAQISRTDTQVKSIYVGNLPSDVSVKQLEAVFKIFGPIKKGGIQVRNFADGFCYGFVEFELSKSACSAIEAHNITVGSKEAYITEKKSTNQGKWNYSLPLYEQPTGNGRGRFLSEKREVKNDNYRNQQSFDGRGYGRHQNGNRSNFSGQIRGLTKSNGETHQKVGAGEQPVRVE</sequence>
<dbReference type="PROSITE" id="PS50177">
    <property type="entry name" value="NTF2_DOMAIN"/>
    <property type="match status" value="1"/>
</dbReference>
<dbReference type="InterPro" id="IPR035979">
    <property type="entry name" value="RBD_domain_sf"/>
</dbReference>
<accession>A0A2R6QQU4</accession>
<evidence type="ECO:0000313" key="6">
    <source>
        <dbReference type="EMBL" id="PSS13492.1"/>
    </source>
</evidence>
<comment type="caution">
    <text evidence="6">The sequence shown here is derived from an EMBL/GenBank/DDBJ whole genome shotgun (WGS) entry which is preliminary data.</text>
</comment>
<dbReference type="InterPro" id="IPR002075">
    <property type="entry name" value="NTF2_dom"/>
</dbReference>
<feature type="compositionally biased region" description="Low complexity" evidence="3">
    <location>
        <begin position="263"/>
        <end position="281"/>
    </location>
</feature>
<dbReference type="SUPFAM" id="SSF54928">
    <property type="entry name" value="RNA-binding domain, RBD"/>
    <property type="match status" value="1"/>
</dbReference>
<dbReference type="Pfam" id="PF02136">
    <property type="entry name" value="NTF2"/>
    <property type="match status" value="1"/>
</dbReference>
<feature type="compositionally biased region" description="Low complexity" evidence="3">
    <location>
        <begin position="189"/>
        <end position="199"/>
    </location>
</feature>
<keyword evidence="1 2" id="KW-0694">RNA-binding</keyword>
<dbReference type="GO" id="GO:0003729">
    <property type="term" value="F:mRNA binding"/>
    <property type="evidence" value="ECO:0007669"/>
    <property type="project" value="TreeGrafter"/>
</dbReference>
<dbReference type="Gene3D" id="3.10.450.50">
    <property type="match status" value="1"/>
</dbReference>
<evidence type="ECO:0000259" key="5">
    <source>
        <dbReference type="PROSITE" id="PS50177"/>
    </source>
</evidence>
<feature type="domain" description="NTF2" evidence="5">
    <location>
        <begin position="16"/>
        <end position="132"/>
    </location>
</feature>
<dbReference type="Proteomes" id="UP000241394">
    <property type="component" value="Chromosome LG13"/>
</dbReference>
<dbReference type="InterPro" id="IPR000504">
    <property type="entry name" value="RRM_dom"/>
</dbReference>
<dbReference type="SMART" id="SM00360">
    <property type="entry name" value="RRM"/>
    <property type="match status" value="1"/>
</dbReference>
<feature type="compositionally biased region" description="Polar residues" evidence="3">
    <location>
        <begin position="214"/>
        <end position="255"/>
    </location>
</feature>
<organism evidence="6 7">
    <name type="scientific">Actinidia chinensis var. chinensis</name>
    <name type="common">Chinese soft-hair kiwi</name>
    <dbReference type="NCBI Taxonomy" id="1590841"/>
    <lineage>
        <taxon>Eukaryota</taxon>
        <taxon>Viridiplantae</taxon>
        <taxon>Streptophyta</taxon>
        <taxon>Embryophyta</taxon>
        <taxon>Tracheophyta</taxon>
        <taxon>Spermatophyta</taxon>
        <taxon>Magnoliopsida</taxon>
        <taxon>eudicotyledons</taxon>
        <taxon>Gunneridae</taxon>
        <taxon>Pentapetalae</taxon>
        <taxon>asterids</taxon>
        <taxon>Ericales</taxon>
        <taxon>Actinidiaceae</taxon>
        <taxon>Actinidia</taxon>
    </lineage>
</organism>
<evidence type="ECO:0000256" key="3">
    <source>
        <dbReference type="SAM" id="MobiDB-lite"/>
    </source>
</evidence>
<dbReference type="GO" id="GO:0005829">
    <property type="term" value="C:cytosol"/>
    <property type="evidence" value="ECO:0007669"/>
    <property type="project" value="TreeGrafter"/>
</dbReference>
<evidence type="ECO:0000256" key="1">
    <source>
        <dbReference type="ARBA" id="ARBA00022884"/>
    </source>
</evidence>
<dbReference type="SUPFAM" id="SSF54427">
    <property type="entry name" value="NTF2-like"/>
    <property type="match status" value="1"/>
</dbReference>
<name>A0A2R6QQU4_ACTCC</name>
<feature type="compositionally biased region" description="Polar residues" evidence="3">
    <location>
        <begin position="296"/>
        <end position="317"/>
    </location>
</feature>
<dbReference type="Pfam" id="PF00076">
    <property type="entry name" value="RRM_1"/>
    <property type="match status" value="1"/>
</dbReference>
<feature type="compositionally biased region" description="Polar residues" evidence="3">
    <location>
        <begin position="153"/>
        <end position="165"/>
    </location>
</feature>
<dbReference type="Gramene" id="PSS13492">
    <property type="protein sequence ID" value="PSS13492"/>
    <property type="gene ID" value="CEY00_Acc14102"/>
</dbReference>
<feature type="compositionally biased region" description="Polar residues" evidence="3">
    <location>
        <begin position="452"/>
        <end position="472"/>
    </location>
</feature>
<evidence type="ECO:0000256" key="2">
    <source>
        <dbReference type="PROSITE-ProRule" id="PRU00176"/>
    </source>
</evidence>
<dbReference type="InterPro" id="IPR012677">
    <property type="entry name" value="Nucleotide-bd_a/b_plait_sf"/>
</dbReference>
<dbReference type="Gene3D" id="3.30.70.330">
    <property type="match status" value="1"/>
</dbReference>
<dbReference type="FunFam" id="3.10.450.50:FF:000003">
    <property type="entry name" value="Nuclear transport factor 2 family protein"/>
    <property type="match status" value="1"/>
</dbReference>
<dbReference type="OrthoDB" id="339151at2759"/>
<dbReference type="AlphaFoldDB" id="A0A2R6QQU4"/>